<dbReference type="InterPro" id="IPR050428">
    <property type="entry name" value="TCS_sensor_his_kinase"/>
</dbReference>
<dbReference type="Pfam" id="PF02518">
    <property type="entry name" value="HATPase_c"/>
    <property type="match status" value="1"/>
</dbReference>
<feature type="domain" description="HAMP" evidence="13">
    <location>
        <begin position="184"/>
        <end position="235"/>
    </location>
</feature>
<evidence type="ECO:0000256" key="2">
    <source>
        <dbReference type="ARBA" id="ARBA00004370"/>
    </source>
</evidence>
<dbReference type="InterPro" id="IPR036097">
    <property type="entry name" value="HisK_dim/P_sf"/>
</dbReference>
<evidence type="ECO:0000259" key="13">
    <source>
        <dbReference type="PROSITE" id="PS50885"/>
    </source>
</evidence>
<proteinExistence type="predicted"/>
<dbReference type="InterPro" id="IPR003661">
    <property type="entry name" value="HisK_dim/P_dom"/>
</dbReference>
<dbReference type="GO" id="GO:0005524">
    <property type="term" value="F:ATP binding"/>
    <property type="evidence" value="ECO:0007669"/>
    <property type="project" value="UniProtKB-KW"/>
</dbReference>
<organism evidence="14">
    <name type="scientific">Thiolapillus brandeum</name>
    <dbReference type="NCBI Taxonomy" id="1076588"/>
    <lineage>
        <taxon>Bacteria</taxon>
        <taxon>Pseudomonadati</taxon>
        <taxon>Pseudomonadota</taxon>
        <taxon>Gammaproteobacteria</taxon>
        <taxon>Chromatiales</taxon>
        <taxon>Sedimenticolaceae</taxon>
        <taxon>Thiolapillus</taxon>
    </lineage>
</organism>
<dbReference type="SMART" id="SM00387">
    <property type="entry name" value="HATPase_c"/>
    <property type="match status" value="1"/>
</dbReference>
<dbReference type="GO" id="GO:0000155">
    <property type="term" value="F:phosphorelay sensor kinase activity"/>
    <property type="evidence" value="ECO:0007669"/>
    <property type="project" value="InterPro"/>
</dbReference>
<comment type="catalytic activity">
    <reaction evidence="1">
        <text>ATP + protein L-histidine = ADP + protein N-phospho-L-histidine.</text>
        <dbReference type="EC" id="2.7.13.3"/>
    </reaction>
</comment>
<evidence type="ECO:0000256" key="6">
    <source>
        <dbReference type="ARBA" id="ARBA00022692"/>
    </source>
</evidence>
<dbReference type="PROSITE" id="PS50885">
    <property type="entry name" value="HAMP"/>
    <property type="match status" value="1"/>
</dbReference>
<reference evidence="14" key="1">
    <citation type="journal article" date="2020" name="mSystems">
        <title>Genome- and Community-Level Interaction Insights into Carbon Utilization and Element Cycling Functions of Hydrothermarchaeota in Hydrothermal Sediment.</title>
        <authorList>
            <person name="Zhou Z."/>
            <person name="Liu Y."/>
            <person name="Xu W."/>
            <person name="Pan J."/>
            <person name="Luo Z.H."/>
            <person name="Li M."/>
        </authorList>
    </citation>
    <scope>NUCLEOTIDE SEQUENCE [LARGE SCALE GENOMIC DNA]</scope>
    <source>
        <strain evidence="14">HyVt-535</strain>
    </source>
</reference>
<keyword evidence="7" id="KW-0418">Kinase</keyword>
<keyword evidence="6 11" id="KW-0812">Transmembrane</keyword>
<dbReference type="InterPro" id="IPR003660">
    <property type="entry name" value="HAMP_dom"/>
</dbReference>
<evidence type="ECO:0000256" key="10">
    <source>
        <dbReference type="SAM" id="MobiDB-lite"/>
    </source>
</evidence>
<feature type="domain" description="Histidine kinase" evidence="12">
    <location>
        <begin position="243"/>
        <end position="444"/>
    </location>
</feature>
<dbReference type="PROSITE" id="PS50109">
    <property type="entry name" value="HIS_KIN"/>
    <property type="match status" value="1"/>
</dbReference>
<keyword evidence="4" id="KW-0597">Phosphoprotein</keyword>
<dbReference type="Proteomes" id="UP000886100">
    <property type="component" value="Unassembled WGS sequence"/>
</dbReference>
<dbReference type="InterPro" id="IPR003594">
    <property type="entry name" value="HATPase_dom"/>
</dbReference>
<evidence type="ECO:0000256" key="3">
    <source>
        <dbReference type="ARBA" id="ARBA00012438"/>
    </source>
</evidence>
<evidence type="ECO:0000256" key="4">
    <source>
        <dbReference type="ARBA" id="ARBA00022553"/>
    </source>
</evidence>
<keyword evidence="11" id="KW-0472">Membrane</keyword>
<dbReference type="EMBL" id="DROM01000296">
    <property type="protein sequence ID" value="HHH13563.1"/>
    <property type="molecule type" value="Genomic_DNA"/>
</dbReference>
<comment type="caution">
    <text evidence="14">The sequence shown here is derived from an EMBL/GenBank/DDBJ whole genome shotgun (WGS) entry which is preliminary data.</text>
</comment>
<dbReference type="Gene3D" id="3.30.565.10">
    <property type="entry name" value="Histidine kinase-like ATPase, C-terminal domain"/>
    <property type="match status" value="1"/>
</dbReference>
<dbReference type="AlphaFoldDB" id="A0A7C5N385"/>
<sequence>MNSLHARLLLAASLVVAVALAFTALALDRAYRAATLAAQQEKLQSQVYALLAAADVGEGGRMVLPEGLPEPRLNRPGSGLHAWVLNDSGKLFWRSASLLDGAPPVTVAPLASGQRRFRLLDGWLVLSHGIEWEDDAGKPWPFTIVVAEARAGFDRSLARFRATLWRWLGGLAAGLLLIQLLVLRWGLAPLRRLEKDLEKVRAGERSHLEEAQPAELRPLAVALNRLLDHGRASLARYRNSLDDLAHNLKTPLAYLRSLAEDEATGCNELRRATREQVDRMEATVRQQLDRAAASGRSVLAGPVAVAPPARRLLAALERVYRDKGMAVEKDLDPAASFAGDEGDLMELLGNLLDNAFKYGRDQVRLSARCDSGLVLLVEDDGPGIPEPLRSRLPRRGRRLDQGSPGQGLGLAASGELVALYEGELTLGKSPLGGLQVKVRLPGCGSD</sequence>
<dbReference type="SUPFAM" id="SSF47384">
    <property type="entry name" value="Homodimeric domain of signal transducing histidine kinase"/>
    <property type="match status" value="1"/>
</dbReference>
<protein>
    <recommendedName>
        <fullName evidence="3">histidine kinase</fullName>
        <ecNumber evidence="3">2.7.13.3</ecNumber>
    </recommendedName>
</protein>
<evidence type="ECO:0000256" key="5">
    <source>
        <dbReference type="ARBA" id="ARBA00022679"/>
    </source>
</evidence>
<evidence type="ECO:0000259" key="12">
    <source>
        <dbReference type="PROSITE" id="PS50109"/>
    </source>
</evidence>
<gene>
    <name evidence="14" type="ORF">ENJ98_04945</name>
</gene>
<dbReference type="PANTHER" id="PTHR45436">
    <property type="entry name" value="SENSOR HISTIDINE KINASE YKOH"/>
    <property type="match status" value="1"/>
</dbReference>
<feature type="region of interest" description="Disordered" evidence="10">
    <location>
        <begin position="385"/>
        <end position="407"/>
    </location>
</feature>
<evidence type="ECO:0000256" key="7">
    <source>
        <dbReference type="ARBA" id="ARBA00022777"/>
    </source>
</evidence>
<name>A0A7C5N385_9GAMM</name>
<accession>A0A7C5N385</accession>
<evidence type="ECO:0000256" key="8">
    <source>
        <dbReference type="ARBA" id="ARBA00022989"/>
    </source>
</evidence>
<evidence type="ECO:0000313" key="14">
    <source>
        <dbReference type="EMBL" id="HHH13563.1"/>
    </source>
</evidence>
<dbReference type="SUPFAM" id="SSF55874">
    <property type="entry name" value="ATPase domain of HSP90 chaperone/DNA topoisomerase II/histidine kinase"/>
    <property type="match status" value="1"/>
</dbReference>
<dbReference type="PANTHER" id="PTHR45436:SF4">
    <property type="entry name" value="SENSOR PROTEIN PHOQ"/>
    <property type="match status" value="1"/>
</dbReference>
<dbReference type="EC" id="2.7.13.3" evidence="3"/>
<dbReference type="InterPro" id="IPR005467">
    <property type="entry name" value="His_kinase_dom"/>
</dbReference>
<evidence type="ECO:0000256" key="1">
    <source>
        <dbReference type="ARBA" id="ARBA00000085"/>
    </source>
</evidence>
<feature type="transmembrane region" description="Helical" evidence="11">
    <location>
        <begin position="164"/>
        <end position="187"/>
    </location>
</feature>
<keyword evidence="9" id="KW-0902">Two-component regulatory system</keyword>
<keyword evidence="5" id="KW-0808">Transferase</keyword>
<dbReference type="Gene3D" id="1.10.287.130">
    <property type="match status" value="1"/>
</dbReference>
<dbReference type="GO" id="GO:0005886">
    <property type="term" value="C:plasma membrane"/>
    <property type="evidence" value="ECO:0007669"/>
    <property type="project" value="TreeGrafter"/>
</dbReference>
<keyword evidence="8 11" id="KW-1133">Transmembrane helix</keyword>
<comment type="subcellular location">
    <subcellularLocation>
        <location evidence="2">Membrane</location>
    </subcellularLocation>
</comment>
<evidence type="ECO:0000256" key="11">
    <source>
        <dbReference type="SAM" id="Phobius"/>
    </source>
</evidence>
<dbReference type="InterPro" id="IPR036890">
    <property type="entry name" value="HATPase_C_sf"/>
</dbReference>
<dbReference type="CDD" id="cd00082">
    <property type="entry name" value="HisKA"/>
    <property type="match status" value="1"/>
</dbReference>
<evidence type="ECO:0000256" key="9">
    <source>
        <dbReference type="ARBA" id="ARBA00023012"/>
    </source>
</evidence>